<reference evidence="1 2" key="1">
    <citation type="submission" date="2021-03" db="EMBL/GenBank/DDBJ databases">
        <title>Sequencing the genomes of 1000 actinobacteria strains.</title>
        <authorList>
            <person name="Klenk H.-P."/>
        </authorList>
    </citation>
    <scope>NUCLEOTIDE SEQUENCE [LARGE SCALE GENOMIC DNA]</scope>
    <source>
        <strain evidence="1 2">DSM 16005</strain>
    </source>
</reference>
<sequence>MTQQAVSLHLQVLRHAGLLHKTRKGAKRMYSLNPEPFQLVDALLDDLWPDALGRLKSTVEADLASNRKQNPQ</sequence>
<keyword evidence="2" id="KW-1185">Reference proteome</keyword>
<protein>
    <submittedName>
        <fullName evidence="1">DNA-binding transcriptional ArsR family regulator</fullName>
    </submittedName>
</protein>
<dbReference type="Proteomes" id="UP000711614">
    <property type="component" value="Unassembled WGS sequence"/>
</dbReference>
<proteinExistence type="predicted"/>
<dbReference type="Gene3D" id="1.10.10.10">
    <property type="entry name" value="Winged helix-like DNA-binding domain superfamily/Winged helix DNA-binding domain"/>
    <property type="match status" value="1"/>
</dbReference>
<name>A0ABS4Z191_9MICC</name>
<evidence type="ECO:0000313" key="1">
    <source>
        <dbReference type="EMBL" id="MBP2414500.1"/>
    </source>
</evidence>
<dbReference type="EMBL" id="JAGIOI010000001">
    <property type="protein sequence ID" value="MBP2414500.1"/>
    <property type="molecule type" value="Genomic_DNA"/>
</dbReference>
<dbReference type="SUPFAM" id="SSF46785">
    <property type="entry name" value="Winged helix' DNA-binding domain"/>
    <property type="match status" value="1"/>
</dbReference>
<dbReference type="InterPro" id="IPR036390">
    <property type="entry name" value="WH_DNA-bd_sf"/>
</dbReference>
<comment type="caution">
    <text evidence="1">The sequence shown here is derived from an EMBL/GenBank/DDBJ whole genome shotgun (WGS) entry which is preliminary data.</text>
</comment>
<organism evidence="1 2">
    <name type="scientific">Arthrobacter stackebrandtii</name>
    <dbReference type="NCBI Taxonomy" id="272161"/>
    <lineage>
        <taxon>Bacteria</taxon>
        <taxon>Bacillati</taxon>
        <taxon>Actinomycetota</taxon>
        <taxon>Actinomycetes</taxon>
        <taxon>Micrococcales</taxon>
        <taxon>Micrococcaceae</taxon>
        <taxon>Arthrobacter</taxon>
    </lineage>
</organism>
<evidence type="ECO:0000313" key="2">
    <source>
        <dbReference type="Proteomes" id="UP000711614"/>
    </source>
</evidence>
<dbReference type="GO" id="GO:0003677">
    <property type="term" value="F:DNA binding"/>
    <property type="evidence" value="ECO:0007669"/>
    <property type="project" value="UniProtKB-KW"/>
</dbReference>
<dbReference type="InterPro" id="IPR036388">
    <property type="entry name" value="WH-like_DNA-bd_sf"/>
</dbReference>
<gene>
    <name evidence="1" type="ORF">JOF48_003299</name>
</gene>
<keyword evidence="1" id="KW-0238">DNA-binding</keyword>
<accession>A0ABS4Z191</accession>